<dbReference type="OrthoDB" id="9786165at2"/>
<dbReference type="InterPro" id="IPR050903">
    <property type="entry name" value="Bact_Chemotaxis_MeTrfase"/>
</dbReference>
<sequence>MSALRLSPHVATLLCRFVEEHTGIHYGEEILDLFVEKLSRRLALSGHESALDYYYFLRYDPGGRVELDALIDTLVVGETYLFREVDQLEVLCDQILAPAVARGERPRVWSAACATGEEPLTLAMLLDRRGLTGRVDLVASDISNAALDRARRGDLSRRAVRSTFPETYRHWLRTDTSGATHARPELVDTITFRRVNLAEPAEVKALGAFDAVICRNVLIYFSDATTRSVVTSLHDALVPGGFLLVGASESLLRLGTMLTCEERGGVFFYRKEVGS</sequence>
<name>A0A017T419_9BACT</name>
<evidence type="ECO:0000256" key="4">
    <source>
        <dbReference type="ARBA" id="ARBA00022679"/>
    </source>
</evidence>
<organism evidence="7 8">
    <name type="scientific">Chondromyces apiculatus DSM 436</name>
    <dbReference type="NCBI Taxonomy" id="1192034"/>
    <lineage>
        <taxon>Bacteria</taxon>
        <taxon>Pseudomonadati</taxon>
        <taxon>Myxococcota</taxon>
        <taxon>Polyangia</taxon>
        <taxon>Polyangiales</taxon>
        <taxon>Polyangiaceae</taxon>
        <taxon>Chondromyces</taxon>
    </lineage>
</organism>
<reference evidence="7 8" key="1">
    <citation type="submission" date="2013-05" db="EMBL/GenBank/DDBJ databases">
        <title>Genome assembly of Chondromyces apiculatus DSM 436.</title>
        <authorList>
            <person name="Sharma G."/>
            <person name="Khatri I."/>
            <person name="Kaur C."/>
            <person name="Mayilraj S."/>
            <person name="Subramanian S."/>
        </authorList>
    </citation>
    <scope>NUCLEOTIDE SEQUENCE [LARGE SCALE GENOMIC DNA]</scope>
    <source>
        <strain evidence="7 8">DSM 436</strain>
    </source>
</reference>
<dbReference type="PANTHER" id="PTHR24422:SF10">
    <property type="entry name" value="CHEMOTAXIS PROTEIN METHYLTRANSFERASE 2"/>
    <property type="match status" value="1"/>
</dbReference>
<dbReference type="STRING" id="1192034.CAP_4868"/>
<evidence type="ECO:0000256" key="2">
    <source>
        <dbReference type="ARBA" id="ARBA00012534"/>
    </source>
</evidence>
<dbReference type="Pfam" id="PF01739">
    <property type="entry name" value="CheR"/>
    <property type="match status" value="1"/>
</dbReference>
<dbReference type="PRINTS" id="PR00996">
    <property type="entry name" value="CHERMTFRASE"/>
</dbReference>
<keyword evidence="5" id="KW-0949">S-adenosyl-L-methionine</keyword>
<gene>
    <name evidence="7" type="ORF">CAP_4868</name>
</gene>
<evidence type="ECO:0000259" key="6">
    <source>
        <dbReference type="PROSITE" id="PS50123"/>
    </source>
</evidence>
<dbReference type="InterPro" id="IPR029063">
    <property type="entry name" value="SAM-dependent_MTases_sf"/>
</dbReference>
<protein>
    <recommendedName>
        <fullName evidence="2">protein-glutamate O-methyltransferase</fullName>
        <ecNumber evidence="2">2.1.1.80</ecNumber>
    </recommendedName>
</protein>
<keyword evidence="3 7" id="KW-0489">Methyltransferase</keyword>
<dbReference type="SUPFAM" id="SSF47757">
    <property type="entry name" value="Chemotaxis receptor methyltransferase CheR, N-terminal domain"/>
    <property type="match status" value="1"/>
</dbReference>
<dbReference type="GO" id="GO:0008983">
    <property type="term" value="F:protein-glutamate O-methyltransferase activity"/>
    <property type="evidence" value="ECO:0007669"/>
    <property type="project" value="UniProtKB-EC"/>
</dbReference>
<dbReference type="Gene3D" id="3.40.50.150">
    <property type="entry name" value="Vaccinia Virus protein VP39"/>
    <property type="match status" value="1"/>
</dbReference>
<evidence type="ECO:0000256" key="1">
    <source>
        <dbReference type="ARBA" id="ARBA00001541"/>
    </source>
</evidence>
<comment type="catalytic activity">
    <reaction evidence="1">
        <text>L-glutamyl-[protein] + S-adenosyl-L-methionine = [protein]-L-glutamate 5-O-methyl ester + S-adenosyl-L-homocysteine</text>
        <dbReference type="Rhea" id="RHEA:24452"/>
        <dbReference type="Rhea" id="RHEA-COMP:10208"/>
        <dbReference type="Rhea" id="RHEA-COMP:10311"/>
        <dbReference type="ChEBI" id="CHEBI:29973"/>
        <dbReference type="ChEBI" id="CHEBI:57856"/>
        <dbReference type="ChEBI" id="CHEBI:59789"/>
        <dbReference type="ChEBI" id="CHEBI:82795"/>
        <dbReference type="EC" id="2.1.1.80"/>
    </reaction>
</comment>
<evidence type="ECO:0000256" key="5">
    <source>
        <dbReference type="ARBA" id="ARBA00022691"/>
    </source>
</evidence>
<dbReference type="PROSITE" id="PS50123">
    <property type="entry name" value="CHER"/>
    <property type="match status" value="1"/>
</dbReference>
<proteinExistence type="predicted"/>
<dbReference type="InterPro" id="IPR000780">
    <property type="entry name" value="CheR_MeTrfase"/>
</dbReference>
<evidence type="ECO:0000313" key="8">
    <source>
        <dbReference type="Proteomes" id="UP000019678"/>
    </source>
</evidence>
<feature type="domain" description="CheR-type methyltransferase" evidence="6">
    <location>
        <begin position="1"/>
        <end position="274"/>
    </location>
</feature>
<dbReference type="AlphaFoldDB" id="A0A017T419"/>
<dbReference type="PANTHER" id="PTHR24422">
    <property type="entry name" value="CHEMOTAXIS PROTEIN METHYLTRANSFERASE"/>
    <property type="match status" value="1"/>
</dbReference>
<evidence type="ECO:0000313" key="7">
    <source>
        <dbReference type="EMBL" id="EYF03994.1"/>
    </source>
</evidence>
<keyword evidence="4 7" id="KW-0808">Transferase</keyword>
<dbReference type="InterPro" id="IPR036804">
    <property type="entry name" value="CheR_N_sf"/>
</dbReference>
<dbReference type="GO" id="GO:0032259">
    <property type="term" value="P:methylation"/>
    <property type="evidence" value="ECO:0007669"/>
    <property type="project" value="UniProtKB-KW"/>
</dbReference>
<accession>A0A017T419</accession>
<dbReference type="EMBL" id="ASRX01000039">
    <property type="protein sequence ID" value="EYF03994.1"/>
    <property type="molecule type" value="Genomic_DNA"/>
</dbReference>
<dbReference type="Proteomes" id="UP000019678">
    <property type="component" value="Unassembled WGS sequence"/>
</dbReference>
<dbReference type="InterPro" id="IPR022642">
    <property type="entry name" value="CheR_C"/>
</dbReference>
<dbReference type="EC" id="2.1.1.80" evidence="2"/>
<evidence type="ECO:0000256" key="3">
    <source>
        <dbReference type="ARBA" id="ARBA00022603"/>
    </source>
</evidence>
<keyword evidence="8" id="KW-1185">Reference proteome</keyword>
<dbReference type="eggNOG" id="COG1352">
    <property type="taxonomic scope" value="Bacteria"/>
</dbReference>
<dbReference type="Gene3D" id="1.10.155.10">
    <property type="entry name" value="Chemotaxis receptor methyltransferase CheR, N-terminal domain"/>
    <property type="match status" value="1"/>
</dbReference>
<dbReference type="SMART" id="SM00138">
    <property type="entry name" value="MeTrc"/>
    <property type="match status" value="1"/>
</dbReference>
<dbReference type="SUPFAM" id="SSF53335">
    <property type="entry name" value="S-adenosyl-L-methionine-dependent methyltransferases"/>
    <property type="match status" value="1"/>
</dbReference>
<comment type="caution">
    <text evidence="7">The sequence shown here is derived from an EMBL/GenBank/DDBJ whole genome shotgun (WGS) entry which is preliminary data.</text>
</comment>
<dbReference type="RefSeq" id="WP_044244878.1">
    <property type="nucleotide sequence ID" value="NZ_ASRX01000039.1"/>
</dbReference>